<evidence type="ECO:0000313" key="2">
    <source>
        <dbReference type="EMBL" id="PVY39385.1"/>
    </source>
</evidence>
<gene>
    <name evidence="2" type="ORF">C8D82_12160</name>
</gene>
<sequence length="125" mass="14378">MAVCKNSCSFPILTCQVIAEADCHIIHENKVSEPTRTLFLADSRSNWFYSDLRVRVPNTTVFTSRPFLLAHQNRSNAAFFDGHCENLSKDKIKKSFLPIPHSPIDRESIPKEKKIRSPYRDLSEK</sequence>
<dbReference type="GeneID" id="78296033"/>
<proteinExistence type="predicted"/>
<keyword evidence="3" id="KW-1185">Reference proteome</keyword>
<protein>
    <submittedName>
        <fullName evidence="2">Prepilin-type processing-associated H-X9-DG protein</fullName>
    </submittedName>
</protein>
<evidence type="ECO:0000313" key="3">
    <source>
        <dbReference type="Proteomes" id="UP000245959"/>
    </source>
</evidence>
<reference evidence="2 3" key="1">
    <citation type="submission" date="2018-04" db="EMBL/GenBank/DDBJ databases">
        <title>Genomic Encyclopedia of Type Strains, Phase IV (KMG-IV): sequencing the most valuable type-strain genomes for metagenomic binning, comparative biology and taxonomic classification.</title>
        <authorList>
            <person name="Goeker M."/>
        </authorList>
    </citation>
    <scope>NUCLEOTIDE SEQUENCE [LARGE SCALE GENOMIC DNA]</scope>
    <source>
        <strain evidence="2 3">DSM 14823</strain>
    </source>
</reference>
<dbReference type="RefSeq" id="WP_116884741.1">
    <property type="nucleotide sequence ID" value="NZ_CABMMC010000002.1"/>
</dbReference>
<dbReference type="AlphaFoldDB" id="A0A2U1ASJ0"/>
<accession>A0A2U1ASJ0</accession>
<feature type="region of interest" description="Disordered" evidence="1">
    <location>
        <begin position="98"/>
        <end position="125"/>
    </location>
</feature>
<name>A0A2U1ASJ0_9BACT</name>
<feature type="compositionally biased region" description="Basic and acidic residues" evidence="1">
    <location>
        <begin position="103"/>
        <end position="112"/>
    </location>
</feature>
<organism evidence="2 3">
    <name type="scientific">Victivallis vadensis</name>
    <dbReference type="NCBI Taxonomy" id="172901"/>
    <lineage>
        <taxon>Bacteria</taxon>
        <taxon>Pseudomonadati</taxon>
        <taxon>Lentisphaerota</taxon>
        <taxon>Lentisphaeria</taxon>
        <taxon>Victivallales</taxon>
        <taxon>Victivallaceae</taxon>
        <taxon>Victivallis</taxon>
    </lineage>
</organism>
<dbReference type="Proteomes" id="UP000245959">
    <property type="component" value="Unassembled WGS sequence"/>
</dbReference>
<evidence type="ECO:0000256" key="1">
    <source>
        <dbReference type="SAM" id="MobiDB-lite"/>
    </source>
</evidence>
<comment type="caution">
    <text evidence="2">The sequence shown here is derived from an EMBL/GenBank/DDBJ whole genome shotgun (WGS) entry which is preliminary data.</text>
</comment>
<dbReference type="EMBL" id="QEKH01000021">
    <property type="protein sequence ID" value="PVY39385.1"/>
    <property type="molecule type" value="Genomic_DNA"/>
</dbReference>